<dbReference type="Pfam" id="PF08266">
    <property type="entry name" value="Cadherin_2"/>
    <property type="match status" value="1"/>
</dbReference>
<dbReference type="InterPro" id="IPR020894">
    <property type="entry name" value="Cadherin_CS"/>
</dbReference>
<keyword evidence="6 11" id="KW-0106">Calcium</keyword>
<dbReference type="CDD" id="cd11304">
    <property type="entry name" value="Cadherin_repeat"/>
    <property type="match status" value="6"/>
</dbReference>
<evidence type="ECO:0000256" key="14">
    <source>
        <dbReference type="SAM" id="SignalP"/>
    </source>
</evidence>
<keyword evidence="4 14" id="KW-0732">Signal</keyword>
<evidence type="ECO:0000256" key="12">
    <source>
        <dbReference type="SAM" id="MobiDB-lite"/>
    </source>
</evidence>
<feature type="domain" description="Cadherin" evidence="15">
    <location>
        <begin position="28"/>
        <end position="133"/>
    </location>
</feature>
<evidence type="ECO:0000313" key="16">
    <source>
        <dbReference type="EMBL" id="AAI41391.1"/>
    </source>
</evidence>
<dbReference type="VEuPathDB" id="HostDB:ENSMUSG00000104148"/>
<evidence type="ECO:0000256" key="4">
    <source>
        <dbReference type="ARBA" id="ARBA00022729"/>
    </source>
</evidence>
<dbReference type="PROSITE" id="PS00232">
    <property type="entry name" value="CADHERIN_1"/>
    <property type="match status" value="3"/>
</dbReference>
<dbReference type="SMR" id="B9EJ92"/>
<dbReference type="SMART" id="SM00112">
    <property type="entry name" value="CA"/>
    <property type="match status" value="6"/>
</dbReference>
<evidence type="ECO:0000259" key="15">
    <source>
        <dbReference type="PROSITE" id="PS50268"/>
    </source>
</evidence>
<protein>
    <submittedName>
        <fullName evidence="16">Pcdha2 protein</fullName>
    </submittedName>
    <submittedName>
        <fullName evidence="17">Protocadherin alpha 2</fullName>
    </submittedName>
</protein>
<feature type="domain" description="Cadherin" evidence="15">
    <location>
        <begin position="581"/>
        <end position="677"/>
    </location>
</feature>
<dbReference type="ProteomicsDB" id="340573"/>
<dbReference type="AGR" id="MGI:2681880"/>
<dbReference type="UCSC" id="uc012bbv.1">
    <property type="organism name" value="mouse"/>
</dbReference>
<keyword evidence="8 13" id="KW-1133">Transmembrane helix</keyword>
<keyword evidence="10" id="KW-0325">Glycoprotein</keyword>
<feature type="region of interest" description="Disordered" evidence="12">
    <location>
        <begin position="757"/>
        <end position="786"/>
    </location>
</feature>
<keyword evidence="2" id="KW-1003">Cell membrane</keyword>
<accession>B9EJ92</accession>
<evidence type="ECO:0000256" key="8">
    <source>
        <dbReference type="ARBA" id="ARBA00022989"/>
    </source>
</evidence>
<dbReference type="PANTHER" id="PTHR24028">
    <property type="entry name" value="CADHERIN-87A"/>
    <property type="match status" value="1"/>
</dbReference>
<proteinExistence type="evidence at transcript level"/>
<comment type="subcellular location">
    <subcellularLocation>
        <location evidence="1">Cell membrane</location>
        <topology evidence="1">Single-pass type I membrane protein</topology>
    </subcellularLocation>
</comment>
<dbReference type="Pfam" id="PF15974">
    <property type="entry name" value="Cadherin_tail"/>
    <property type="match status" value="1"/>
</dbReference>
<evidence type="ECO:0000256" key="9">
    <source>
        <dbReference type="ARBA" id="ARBA00023136"/>
    </source>
</evidence>
<dbReference type="InterPro" id="IPR002126">
    <property type="entry name" value="Cadherin-like_dom"/>
</dbReference>
<dbReference type="FunFam" id="2.60.40.60:FF:000001">
    <property type="entry name" value="Protocadherin alpha 2"/>
    <property type="match status" value="1"/>
</dbReference>
<keyword evidence="9 13" id="KW-0472">Membrane</keyword>
<reference evidence="17" key="4">
    <citation type="submission" date="2025-05" db="UniProtKB">
        <authorList>
            <consortium name="Ensembl"/>
        </authorList>
    </citation>
    <scope>IDENTIFICATION</scope>
    <source>
        <strain evidence="17">C57BL/6J</strain>
    </source>
</reference>
<dbReference type="InterPro" id="IPR031904">
    <property type="entry name" value="Cadherin_CBD"/>
</dbReference>
<keyword evidence="19" id="KW-1185">Reference proteome</keyword>
<organism evidence="16">
    <name type="scientific">Mus musculus</name>
    <name type="common">Mouse</name>
    <dbReference type="NCBI Taxonomy" id="10090"/>
    <lineage>
        <taxon>Eukaryota</taxon>
        <taxon>Metazoa</taxon>
        <taxon>Chordata</taxon>
        <taxon>Craniata</taxon>
        <taxon>Vertebrata</taxon>
        <taxon>Euteleostomi</taxon>
        <taxon>Mammalia</taxon>
        <taxon>Eutheria</taxon>
        <taxon>Euarchontoglires</taxon>
        <taxon>Glires</taxon>
        <taxon>Rodentia</taxon>
        <taxon>Myomorpha</taxon>
        <taxon>Muroidea</taxon>
        <taxon>Muridae</taxon>
        <taxon>Murinae</taxon>
        <taxon>Mus</taxon>
        <taxon>Mus</taxon>
    </lineage>
</organism>
<feature type="signal peptide" evidence="14">
    <location>
        <begin position="1"/>
        <end position="29"/>
    </location>
</feature>
<reference evidence="17" key="3">
    <citation type="journal article" date="2011" name="PLoS Biol.">
        <title>Modernizing reference genome assemblies.</title>
        <authorList>
            <person name="Church D.M."/>
            <person name="Schneider V.A."/>
            <person name="Graves T."/>
            <person name="Auger K."/>
            <person name="Cunningham F."/>
            <person name="Bouk N."/>
            <person name="Chen H.C."/>
            <person name="Agarwala R."/>
            <person name="McLaren W.M."/>
            <person name="Ritchie G.R."/>
            <person name="Albracht D."/>
            <person name="Kremitzki M."/>
            <person name="Rock S."/>
            <person name="Kotkiewicz H."/>
            <person name="Kremitzki C."/>
            <person name="Wollam A."/>
            <person name="Trani L."/>
            <person name="Fulton L."/>
            <person name="Fulton R."/>
            <person name="Matthews L."/>
            <person name="Whitehead S."/>
            <person name="Chow W."/>
            <person name="Torrance J."/>
            <person name="Dunn M."/>
            <person name="Harden G."/>
            <person name="Threadgold G."/>
            <person name="Wood J."/>
            <person name="Collins J."/>
            <person name="Heath P."/>
            <person name="Griffiths G."/>
            <person name="Pelan S."/>
            <person name="Grafham D."/>
            <person name="Eichler E.E."/>
            <person name="Weinstock G."/>
            <person name="Mardis E.R."/>
            <person name="Wilson R.K."/>
            <person name="Howe K."/>
            <person name="Flicek P."/>
            <person name="Hubbard T."/>
        </authorList>
    </citation>
    <scope>NUCLEOTIDE SEQUENCE [LARGE SCALE GENOMIC DNA]</scope>
    <source>
        <strain evidence="17">C57BL/6J</strain>
    </source>
</reference>
<dbReference type="Ensembl" id="ENSMUST00000195590.2">
    <property type="protein sequence ID" value="ENSMUSP00000141355.2"/>
    <property type="gene ID" value="ENSMUSG00000104148.6"/>
</dbReference>
<dbReference type="SUPFAM" id="SSF49313">
    <property type="entry name" value="Cadherin-like"/>
    <property type="match status" value="6"/>
</dbReference>
<dbReference type="PANTHER" id="PTHR24028:SF60">
    <property type="entry name" value="PROTOCADHERIN ALPHA-2"/>
    <property type="match status" value="1"/>
</dbReference>
<reference evidence="17 19" key="2">
    <citation type="journal article" date="2009" name="PLoS Biol.">
        <title>Lineage-specific biology revealed by a finished genome assembly of the mouse.</title>
        <authorList>
            <consortium name="Mouse Genome Sequencing Consortium"/>
            <person name="Church D.M."/>
            <person name="Goodstadt L."/>
            <person name="Hillier L.W."/>
            <person name="Zody M.C."/>
            <person name="Goldstein S."/>
            <person name="She X."/>
            <person name="Bult C.J."/>
            <person name="Agarwala R."/>
            <person name="Cherry J.L."/>
            <person name="DiCuccio M."/>
            <person name="Hlavina W."/>
            <person name="Kapustin Y."/>
            <person name="Meric P."/>
            <person name="Maglott D."/>
            <person name="Birtle Z."/>
            <person name="Marques A.C."/>
            <person name="Graves T."/>
            <person name="Zhou S."/>
            <person name="Teague B."/>
            <person name="Potamousis K."/>
            <person name="Churas C."/>
            <person name="Place M."/>
            <person name="Herschleb J."/>
            <person name="Runnheim R."/>
            <person name="Forrest D."/>
            <person name="Amos-Landgraf J."/>
            <person name="Schwartz D.C."/>
            <person name="Cheng Z."/>
            <person name="Lindblad-Toh K."/>
            <person name="Eichler E.E."/>
            <person name="Ponting C.P."/>
        </authorList>
    </citation>
    <scope>NUCLEOTIDE SEQUENCE [LARGE SCALE GENOMIC DNA]</scope>
    <source>
        <strain evidence="17 19">C57BL/6J</strain>
    </source>
</reference>
<dbReference type="Pfam" id="PF00028">
    <property type="entry name" value="Cadherin"/>
    <property type="match status" value="5"/>
</dbReference>
<feature type="chain" id="PRO_5015087499" evidence="14">
    <location>
        <begin position="30"/>
        <end position="902"/>
    </location>
</feature>
<dbReference type="GO" id="GO:0005509">
    <property type="term" value="F:calcium ion binding"/>
    <property type="evidence" value="ECO:0007669"/>
    <property type="project" value="UniProtKB-UniRule"/>
</dbReference>
<dbReference type="ExpressionAtlas" id="B9EJ92">
    <property type="expression patterns" value="baseline and differential"/>
</dbReference>
<feature type="domain" description="Cadherin" evidence="15">
    <location>
        <begin position="243"/>
        <end position="350"/>
    </location>
</feature>
<evidence type="ECO:0000256" key="3">
    <source>
        <dbReference type="ARBA" id="ARBA00022692"/>
    </source>
</evidence>
<feature type="transmembrane region" description="Helical" evidence="13">
    <location>
        <begin position="697"/>
        <end position="717"/>
    </location>
</feature>
<dbReference type="FunFam" id="2.60.40.60:FF:000003">
    <property type="entry name" value="Protocadherin alpha 2"/>
    <property type="match status" value="1"/>
</dbReference>
<dbReference type="InterPro" id="IPR050174">
    <property type="entry name" value="Protocadherin/Cadherin-CA"/>
</dbReference>
<evidence type="ECO:0000313" key="19">
    <source>
        <dbReference type="Proteomes" id="UP000000589"/>
    </source>
</evidence>
<dbReference type="PROSITE" id="PS50268">
    <property type="entry name" value="CADHERIN_2"/>
    <property type="match status" value="6"/>
</dbReference>
<evidence type="ECO:0000256" key="2">
    <source>
        <dbReference type="ARBA" id="ARBA00022475"/>
    </source>
</evidence>
<dbReference type="GeneTree" id="ENSGT00940000164747"/>
<evidence type="ECO:0000313" key="17">
    <source>
        <dbReference type="Ensembl" id="ENSMUSP00000141355.2"/>
    </source>
</evidence>
<dbReference type="FunFam" id="2.60.40.60:FF:000007">
    <property type="entry name" value="Protocadherin alpha 2"/>
    <property type="match status" value="1"/>
</dbReference>
<dbReference type="Antibodypedia" id="27110">
    <property type="antibodies" value="117 antibodies from 20 providers"/>
</dbReference>
<evidence type="ECO:0000256" key="11">
    <source>
        <dbReference type="PROSITE-ProRule" id="PRU00043"/>
    </source>
</evidence>
<dbReference type="GO" id="GO:0007156">
    <property type="term" value="P:homophilic cell adhesion via plasma membrane adhesion molecules"/>
    <property type="evidence" value="ECO:0007669"/>
    <property type="project" value="InterPro"/>
</dbReference>
<feature type="domain" description="Cadherin" evidence="15">
    <location>
        <begin position="351"/>
        <end position="455"/>
    </location>
</feature>
<reference evidence="16" key="1">
    <citation type="journal article" date="2004" name="Genome Res.">
        <title>The status, quality, and expansion of the NIH full-length cDNA project: the Mammalian Gene Collection (MGC).</title>
        <authorList>
            <consortium name="The MGC Project Team"/>
            <person name="Gerhard D.S."/>
            <person name="Wagner L."/>
            <person name="Feingold E.A."/>
            <person name="Shenmen C.M."/>
            <person name="Grouse L.H."/>
            <person name="Schuler G."/>
            <person name="Klein S.L."/>
            <person name="Old S."/>
            <person name="Rasooly R."/>
            <person name="Good P."/>
            <person name="Guyer M."/>
            <person name="Peck A.M."/>
            <person name="Derge J.G."/>
            <person name="Lipman D."/>
            <person name="Collins F.S."/>
            <person name="Jang W."/>
            <person name="Sherry S."/>
            <person name="Feolo M."/>
            <person name="Misquitta L."/>
            <person name="Lee E."/>
            <person name="Rotmistrovsky K."/>
            <person name="Greenhut S.F."/>
            <person name="Schaefer C.F."/>
            <person name="Buetow K."/>
            <person name="Bonner T.I."/>
            <person name="Haussler D."/>
            <person name="Kent J."/>
            <person name="Kiekhaus M."/>
            <person name="Furey T."/>
            <person name="Brent M."/>
            <person name="Prange C."/>
            <person name="Schreiber K."/>
            <person name="Shapiro N."/>
            <person name="Bhat N.K."/>
            <person name="Hopkins R.F."/>
            <person name="Hsie F."/>
            <person name="Driscoll T."/>
            <person name="Soares M.B."/>
            <person name="Casavant T.L."/>
            <person name="Scheetz T.E."/>
            <person name="Brown-stein M.J."/>
            <person name="Usdin T.B."/>
            <person name="Toshiyuki S."/>
            <person name="Carninci P."/>
            <person name="Piao Y."/>
            <person name="Dudekula D.B."/>
            <person name="Ko M.S."/>
            <person name="Kawakami K."/>
            <person name="Suzuki Y."/>
            <person name="Sugano S."/>
            <person name="Gruber C.E."/>
            <person name="Smith M.R."/>
            <person name="Simmons B."/>
            <person name="Moore T."/>
            <person name="Waterman R."/>
            <person name="Johnson S.L."/>
            <person name="Ruan Y."/>
            <person name="Wei C.L."/>
            <person name="Mathavan S."/>
            <person name="Gunaratne P.H."/>
            <person name="Wu J."/>
            <person name="Garcia A.M."/>
            <person name="Hulyk S.W."/>
            <person name="Fuh E."/>
            <person name="Yuan Y."/>
            <person name="Sneed A."/>
            <person name="Kowis C."/>
            <person name="Hodgson A."/>
            <person name="Muzny D.M."/>
            <person name="McPherson J."/>
            <person name="Gibbs R.A."/>
            <person name="Fahey J."/>
            <person name="Helton E."/>
            <person name="Ketteman M."/>
            <person name="Madan A."/>
            <person name="Rodrigues S."/>
            <person name="Sanchez A."/>
            <person name="Whiting M."/>
            <person name="Madari A."/>
            <person name="Young A.C."/>
            <person name="Wetherby K.D."/>
            <person name="Granite S.J."/>
            <person name="Kwong P.N."/>
            <person name="Brinkley C.P."/>
            <person name="Pearson R.L."/>
            <person name="Bouffard G.G."/>
            <person name="Blakesly R.W."/>
            <person name="Green E.D."/>
            <person name="Dickson M.C."/>
            <person name="Rodriguez A.C."/>
            <person name="Grimwood J."/>
            <person name="Schmutz J."/>
            <person name="Myers R.M."/>
            <person name="Butterfield Y.S."/>
            <person name="Griffith M."/>
            <person name="Griffith O.L."/>
            <person name="Krzywinski M.I."/>
            <person name="Liao N."/>
            <person name="Morin R."/>
            <person name="Morrin R."/>
            <person name="Palmquist D."/>
            <person name="Petrescu A.S."/>
            <person name="Skalska U."/>
            <person name="Smailus D.E."/>
            <person name="Stott J.M."/>
            <person name="Schnerch A."/>
            <person name="Schein J.E."/>
            <person name="Jones S.J."/>
            <person name="Holt R.A."/>
            <person name="Baross A."/>
            <person name="Marra M.A."/>
            <person name="Clifton S."/>
            <person name="Makowski K.A."/>
            <person name="Bosak S."/>
            <person name="Malek J."/>
        </authorList>
    </citation>
    <scope>NUCLEOTIDE SEQUENCE [LARGE SCALE MRNA]</scope>
    <source>
        <tissue evidence="16">Brain</tissue>
    </source>
</reference>
<dbReference type="FunFam" id="2.60.40.60:FF:000002">
    <property type="entry name" value="Protocadherin alpha 2"/>
    <property type="match status" value="1"/>
</dbReference>
<sequence length="902" mass="97222">MPSLRGGPEVRQCLLLLLPFLAAWEAGNGQLHYSVPEEAKHGTFVGRIAQDLGLELTELVPRLFRVASKDRGDLLEVNLQNGILFVNSRIDREELCGRSAECSIHLEVIVDRPLQVFHVEVEVRDINDNPPRFPMTEKTIQFSESRSLDSRFPLEGASDADIGVNALLSYKLSPSELFFLDVQTSDELSQSLFLVLGKSLDREEDAEVKLLLVATDGGKPELTGTVQILIKVLDVNDNEPTFPQSVYKVQLLENTANGTLVMKLNASDADEGSNSEIVYSLGSDVSSTTRTKFQIDPNSGEVRTKGELDYEERTSYEIQVIASDKGTPAMSGHCKISVKLVDINDNTPEVSITSLSLPVQENAPLGAVIALISVSDRDSGVNGQVTCSLSPHVPFKLVSTFKNYYSLVLDSALDREATADYKVMVTARDGGSPSLRATASVSVEVADVNDNAPVFAQPEYTVFVKENNPPGAHIFTVSAMDADAQENALVSYSLVERRVGERLLSSYVSVHAESGKVFALQPLDHEELELLQFQVTARDAGVPALGSNVTLQVFVLDENDNAPLLLPQGAVGVGGSVSELVPRSVGSGHVVTKVRAVDADSGYNAWLSYELQSTVGMRSLFRVGLYTGEISTTRALDEVDAPRQRLLVLVKDHGEPSLTATATVLVSLVENSQAPKTSSRALVDAAGQEASLVTVNVYLVIAICAVSSLLVLTLLLYTALRCSAMPTDGACAPGRPMLVCSSAVGSWSYSQQRRQRVCSGEGPPKTDLMAFSPSLSQGPESAEERQPPLEAEYLGKPRQPNPDWRYSASLRAGMHSSVHLEEAGILRAGPGGPDQQWPTVSSATPEPEAGEVSPPVGAGVNSNSWTFKYGPGNPKQSGPEPKKQTQVSFLPRRKGEASQPRQ</sequence>
<keyword evidence="7" id="KW-0130">Cell adhesion</keyword>
<evidence type="ECO:0000256" key="7">
    <source>
        <dbReference type="ARBA" id="ARBA00022889"/>
    </source>
</evidence>
<keyword evidence="5" id="KW-0677">Repeat</keyword>
<dbReference type="GO" id="GO:0005886">
    <property type="term" value="C:plasma membrane"/>
    <property type="evidence" value="ECO:0007669"/>
    <property type="project" value="UniProtKB-SubCell"/>
</dbReference>
<dbReference type="InterPro" id="IPR013164">
    <property type="entry name" value="Cadherin_N"/>
</dbReference>
<evidence type="ECO:0000256" key="1">
    <source>
        <dbReference type="ARBA" id="ARBA00004251"/>
    </source>
</evidence>
<dbReference type="Proteomes" id="UP000000589">
    <property type="component" value="Chromosome 18"/>
</dbReference>
<keyword evidence="3 13" id="KW-0812">Transmembrane</keyword>
<evidence type="ECO:0000256" key="5">
    <source>
        <dbReference type="ARBA" id="ARBA00022737"/>
    </source>
</evidence>
<dbReference type="FunFam" id="2.60.40.60:FF:000004">
    <property type="entry name" value="Protocadherin 1 gamma 2"/>
    <property type="match status" value="1"/>
</dbReference>
<dbReference type="Bgee" id="ENSMUSG00000104148">
    <property type="expression patterns" value="Expressed in spermatid and 19 other cell types or tissues"/>
</dbReference>
<feature type="region of interest" description="Disordered" evidence="12">
    <location>
        <begin position="825"/>
        <end position="902"/>
    </location>
</feature>
<dbReference type="AlphaFoldDB" id="B9EJ92"/>
<gene>
    <name evidence="16 17 18" type="primary">Pcdha2</name>
</gene>
<evidence type="ECO:0000256" key="10">
    <source>
        <dbReference type="ARBA" id="ARBA00023180"/>
    </source>
</evidence>
<evidence type="ECO:0000256" key="13">
    <source>
        <dbReference type="SAM" id="Phobius"/>
    </source>
</evidence>
<name>B9EJ92_MOUSE</name>
<feature type="domain" description="Cadherin" evidence="15">
    <location>
        <begin position="456"/>
        <end position="565"/>
    </location>
</feature>
<dbReference type="Gene3D" id="2.60.40.60">
    <property type="entry name" value="Cadherins"/>
    <property type="match status" value="6"/>
</dbReference>
<dbReference type="MGI" id="MGI:2681880">
    <property type="gene designation" value="Pcdha2"/>
</dbReference>
<dbReference type="InterPro" id="IPR015919">
    <property type="entry name" value="Cadherin-like_sf"/>
</dbReference>
<feature type="domain" description="Cadherin" evidence="15">
    <location>
        <begin position="134"/>
        <end position="242"/>
    </location>
</feature>
<evidence type="ECO:0000313" key="18">
    <source>
        <dbReference type="MGI" id="MGI:2681880"/>
    </source>
</evidence>
<evidence type="ECO:0000256" key="6">
    <source>
        <dbReference type="ARBA" id="ARBA00022837"/>
    </source>
</evidence>
<dbReference type="PRINTS" id="PR00205">
    <property type="entry name" value="CADHERIN"/>
</dbReference>
<dbReference type="FunFam" id="2.60.40.60:FF:000006">
    <property type="entry name" value="Protocadherin alpha 2"/>
    <property type="match status" value="1"/>
</dbReference>
<dbReference type="EMBL" id="BC141390">
    <property type="protein sequence ID" value="AAI41391.1"/>
    <property type="molecule type" value="mRNA"/>
</dbReference>